<feature type="region of interest" description="Disordered" evidence="1">
    <location>
        <begin position="1"/>
        <end position="51"/>
    </location>
</feature>
<evidence type="ECO:0000313" key="3">
    <source>
        <dbReference type="Proteomes" id="UP000001055"/>
    </source>
</evidence>
<dbReference type="InParanoid" id="Q0U467"/>
<organism evidence="2 3">
    <name type="scientific">Phaeosphaeria nodorum (strain SN15 / ATCC MYA-4574 / FGSC 10173)</name>
    <name type="common">Glume blotch fungus</name>
    <name type="synonym">Parastagonospora nodorum</name>
    <dbReference type="NCBI Taxonomy" id="321614"/>
    <lineage>
        <taxon>Eukaryota</taxon>
        <taxon>Fungi</taxon>
        <taxon>Dikarya</taxon>
        <taxon>Ascomycota</taxon>
        <taxon>Pezizomycotina</taxon>
        <taxon>Dothideomycetes</taxon>
        <taxon>Pleosporomycetidae</taxon>
        <taxon>Pleosporales</taxon>
        <taxon>Pleosporineae</taxon>
        <taxon>Phaeosphaeriaceae</taxon>
        <taxon>Parastagonospora</taxon>
    </lineage>
</organism>
<evidence type="ECO:0000256" key="1">
    <source>
        <dbReference type="SAM" id="MobiDB-lite"/>
    </source>
</evidence>
<dbReference type="VEuPathDB" id="FungiDB:JI435_134470"/>
<accession>Q0U467</accession>
<dbReference type="GeneID" id="5980578"/>
<reference evidence="3" key="1">
    <citation type="journal article" date="2007" name="Plant Cell">
        <title>Dothideomycete-plant interactions illuminated by genome sequencing and EST analysis of the wheat pathogen Stagonospora nodorum.</title>
        <authorList>
            <person name="Hane J.K."/>
            <person name="Lowe R.G."/>
            <person name="Solomon P.S."/>
            <person name="Tan K.C."/>
            <person name="Schoch C.L."/>
            <person name="Spatafora J.W."/>
            <person name="Crous P.W."/>
            <person name="Kodira C."/>
            <person name="Birren B.W."/>
            <person name="Galagan J.E."/>
            <person name="Torriani S.F."/>
            <person name="McDonald B.A."/>
            <person name="Oliver R.P."/>
        </authorList>
    </citation>
    <scope>NUCLEOTIDE SEQUENCE [LARGE SCALE GENOMIC DNA]</scope>
    <source>
        <strain evidence="3">SN15 / ATCC MYA-4574 / FGSC 10173</strain>
    </source>
</reference>
<protein>
    <submittedName>
        <fullName evidence="2">Uncharacterized protein</fullName>
    </submittedName>
</protein>
<evidence type="ECO:0000313" key="2">
    <source>
        <dbReference type="EMBL" id="EAT79331.2"/>
    </source>
</evidence>
<dbReference type="RefSeq" id="XP_001803661.1">
    <property type="nucleotide sequence ID" value="XM_001803609.1"/>
</dbReference>
<gene>
    <name evidence="2" type="ORF">SNOG_13447</name>
</gene>
<name>Q0U467_PHANO</name>
<dbReference type="EMBL" id="CH445350">
    <property type="protein sequence ID" value="EAT79331.2"/>
    <property type="molecule type" value="Genomic_DNA"/>
</dbReference>
<dbReference type="KEGG" id="pno:SNOG_13447"/>
<sequence>MAKVVPATKTTRKHQSTAEGTGPIARTKNAKVTKPTVSAPKAPKAKGIPTDNIFGHHLPSARLRLPSAGNISALEQVVFLTETIRSRDPLNRLVQNGFDTKTLQFIINQHRTFPKYPLKGNSLGAILRNTMREWQVDWTFRNQKSGTYQDKKPAPDNLTLANMQLNCQDLSEKNGNGEGVIENVPFEALAVDVTRLPDGDDALDLTRCIIWSLHNPGSGLLYPRDFVWLTHQLGGPKPVQQANHDEEVFRRWHEADSANKTLIIQTEDEVNKSEAAMNEAQTPAAHFFAKATHTTATAALAASITAQSALVTLEDGHHVIHQHLVPHVPHASPDMGAVAHYLAQLNHQPSVHLPFGTQLSFSHSREDGSGVVRDLSTLGYIATLPSVRPPASAIDEVSYSHNVADFTFQHPEDLLKSGKLYQEVQPSNIGISATFRSKTQTMPWQQNFSDYQDGNAQARLAFEAAFLQHLWLTFR</sequence>
<dbReference type="AlphaFoldDB" id="Q0U467"/>
<dbReference type="Proteomes" id="UP000001055">
    <property type="component" value="Unassembled WGS sequence"/>
</dbReference>
<proteinExistence type="predicted"/>